<organism evidence="1 2">
    <name type="scientific">Sphaerospermopsis reniformis</name>
    <dbReference type="NCBI Taxonomy" id="531300"/>
    <lineage>
        <taxon>Bacteria</taxon>
        <taxon>Bacillati</taxon>
        <taxon>Cyanobacteriota</taxon>
        <taxon>Cyanophyceae</taxon>
        <taxon>Nostocales</taxon>
        <taxon>Aphanizomenonaceae</taxon>
        <taxon>Sphaerospermopsis</taxon>
    </lineage>
</organism>
<proteinExistence type="predicted"/>
<dbReference type="InterPro" id="IPR009057">
    <property type="entry name" value="Homeodomain-like_sf"/>
</dbReference>
<accession>A0A480A4L9</accession>
<comment type="caution">
    <text evidence="1">The sequence shown here is derived from an EMBL/GenBank/DDBJ whole genome shotgun (WGS) entry which is preliminary data.</text>
</comment>
<reference evidence="2" key="1">
    <citation type="submission" date="2019-02" db="EMBL/GenBank/DDBJ databases">
        <title>Draft genome sequence of Sphaerospermopsis reniformis NIES-1949.</title>
        <authorList>
            <person name="Yamaguchi H."/>
            <person name="Suzuki S."/>
            <person name="Kawachi M."/>
        </authorList>
    </citation>
    <scope>NUCLEOTIDE SEQUENCE [LARGE SCALE GENOMIC DNA]</scope>
    <source>
        <strain evidence="2">NIES-1949</strain>
    </source>
</reference>
<dbReference type="Proteomes" id="UP000300142">
    <property type="component" value="Unassembled WGS sequence"/>
</dbReference>
<dbReference type="InterPro" id="IPR036388">
    <property type="entry name" value="WH-like_DNA-bd_sf"/>
</dbReference>
<dbReference type="AlphaFoldDB" id="A0A480A4L9"/>
<evidence type="ECO:0000313" key="1">
    <source>
        <dbReference type="EMBL" id="GCL39980.1"/>
    </source>
</evidence>
<keyword evidence="2" id="KW-1185">Reference proteome</keyword>
<name>A0A480A4L9_9CYAN</name>
<dbReference type="Pfam" id="PF04255">
    <property type="entry name" value="DUF433"/>
    <property type="match status" value="1"/>
</dbReference>
<gene>
    <name evidence="1" type="ORF">SR1949_51120</name>
</gene>
<dbReference type="RefSeq" id="WP_137669401.1">
    <property type="nucleotide sequence ID" value="NZ_BJCE01000368.1"/>
</dbReference>
<evidence type="ECO:0000313" key="2">
    <source>
        <dbReference type="Proteomes" id="UP000300142"/>
    </source>
</evidence>
<dbReference type="Gene3D" id="1.10.10.10">
    <property type="entry name" value="Winged helix-like DNA-binding domain superfamily/Winged helix DNA-binding domain"/>
    <property type="match status" value="1"/>
</dbReference>
<dbReference type="PANTHER" id="PTHR34849">
    <property type="entry name" value="SSL5025 PROTEIN"/>
    <property type="match status" value="1"/>
</dbReference>
<sequence>MLTLNYPHIEKTENQPARLKRFPRIRVTQIVMDYLAYGWSVEEMCRQHPYLTQAEAHATMGYYFDHQEEIDQEIKEEWEQVQQSKNELVSSPFYNRMKAKGLL</sequence>
<evidence type="ECO:0008006" key="3">
    <source>
        <dbReference type="Google" id="ProtNLM"/>
    </source>
</evidence>
<dbReference type="InterPro" id="IPR007367">
    <property type="entry name" value="DUF433"/>
</dbReference>
<dbReference type="PANTHER" id="PTHR34849:SF1">
    <property type="entry name" value="SLR0770 PROTEIN"/>
    <property type="match status" value="1"/>
</dbReference>
<dbReference type="SUPFAM" id="SSF46689">
    <property type="entry name" value="Homeodomain-like"/>
    <property type="match status" value="1"/>
</dbReference>
<protein>
    <recommendedName>
        <fullName evidence="3">DUF433 domain-containing protein</fullName>
    </recommendedName>
</protein>
<dbReference type="EMBL" id="BJCE01000368">
    <property type="protein sequence ID" value="GCL39980.1"/>
    <property type="molecule type" value="Genomic_DNA"/>
</dbReference>